<dbReference type="InterPro" id="IPR019646">
    <property type="entry name" value="Aminoglyc_AdlTrfase"/>
</dbReference>
<proteinExistence type="predicted"/>
<reference evidence="1 2" key="1">
    <citation type="submission" date="2022-12" db="EMBL/GenBank/DDBJ databases">
        <authorList>
            <person name="Mo P."/>
        </authorList>
    </citation>
    <scope>NUCLEOTIDE SEQUENCE [LARGE SCALE GENOMIC DNA]</scope>
    <source>
        <strain evidence="1 2">HUAS 2-6</strain>
    </source>
</reference>
<name>A0ABY7NVZ2_9ACTN</name>
<dbReference type="Proteomes" id="UP001212326">
    <property type="component" value="Chromosome"/>
</dbReference>
<organism evidence="1 2">
    <name type="scientific">Streptomyces camelliae</name>
    <dbReference type="NCBI Taxonomy" id="3004093"/>
    <lineage>
        <taxon>Bacteria</taxon>
        <taxon>Bacillati</taxon>
        <taxon>Actinomycetota</taxon>
        <taxon>Actinomycetes</taxon>
        <taxon>Kitasatosporales</taxon>
        <taxon>Streptomycetaceae</taxon>
        <taxon>Streptomyces</taxon>
    </lineage>
</organism>
<dbReference type="EMBL" id="CP115300">
    <property type="protein sequence ID" value="WBO61495.1"/>
    <property type="molecule type" value="Genomic_DNA"/>
</dbReference>
<evidence type="ECO:0000313" key="2">
    <source>
        <dbReference type="Proteomes" id="UP001212326"/>
    </source>
</evidence>
<dbReference type="RefSeq" id="WP_270079457.1">
    <property type="nucleotide sequence ID" value="NZ_CP115300.1"/>
</dbReference>
<gene>
    <name evidence="1" type="ORF">O1G22_00675</name>
</gene>
<dbReference type="Pfam" id="PF10706">
    <property type="entry name" value="Aminoglyc_resit"/>
    <property type="match status" value="1"/>
</dbReference>
<accession>A0ABY7NVZ2</accession>
<sequence length="170" mass="18539">MMSMQDVHEVLSVLEEAGLTAWVDGGWGIDALPQQATRQHSDLDLVVLLPEISAVRSALADSGYRVVLRDWLPTALALADDNGREVDLHPITPTPDGGGDQALPDGDTFHYPPPVRGVIGGRGVCCVDAMTQVHCHLNYEPSAKNRQDMLQLHDRFGVELPHPYSGITRQ</sequence>
<protein>
    <submittedName>
        <fullName evidence="1">Amino acid transporter</fullName>
    </submittedName>
</protein>
<keyword evidence="2" id="KW-1185">Reference proteome</keyword>
<dbReference type="Gene3D" id="3.30.460.40">
    <property type="match status" value="1"/>
</dbReference>
<evidence type="ECO:0000313" key="1">
    <source>
        <dbReference type="EMBL" id="WBO61495.1"/>
    </source>
</evidence>